<proteinExistence type="predicted"/>
<evidence type="ECO:0000256" key="2">
    <source>
        <dbReference type="PROSITE-ProRule" id="PRU01211"/>
    </source>
</evidence>
<dbReference type="InterPro" id="IPR024079">
    <property type="entry name" value="MetalloPept_cat_dom_sf"/>
</dbReference>
<feature type="compositionally biased region" description="Polar residues" evidence="3">
    <location>
        <begin position="133"/>
        <end position="173"/>
    </location>
</feature>
<dbReference type="PANTHER" id="PTHR10127:SF850">
    <property type="entry name" value="METALLOENDOPEPTIDASE"/>
    <property type="match status" value="1"/>
</dbReference>
<keyword evidence="4" id="KW-0732">Signal</keyword>
<comment type="caution">
    <text evidence="2">Lacks conserved residue(s) required for the propagation of feature annotation.</text>
</comment>
<dbReference type="EMBL" id="BPLR01009374">
    <property type="protein sequence ID" value="GIY31408.1"/>
    <property type="molecule type" value="Genomic_DNA"/>
</dbReference>
<dbReference type="Pfam" id="PF01400">
    <property type="entry name" value="Astacin"/>
    <property type="match status" value="1"/>
</dbReference>
<organism evidence="6 7">
    <name type="scientific">Caerostris extrusa</name>
    <name type="common">Bark spider</name>
    <name type="synonym">Caerostris bankana</name>
    <dbReference type="NCBI Taxonomy" id="172846"/>
    <lineage>
        <taxon>Eukaryota</taxon>
        <taxon>Metazoa</taxon>
        <taxon>Ecdysozoa</taxon>
        <taxon>Arthropoda</taxon>
        <taxon>Chelicerata</taxon>
        <taxon>Arachnida</taxon>
        <taxon>Araneae</taxon>
        <taxon>Araneomorphae</taxon>
        <taxon>Entelegynae</taxon>
        <taxon>Araneoidea</taxon>
        <taxon>Araneidae</taxon>
        <taxon>Caerostris</taxon>
    </lineage>
</organism>
<feature type="domain" description="Peptidase M12A" evidence="5">
    <location>
        <begin position="47"/>
        <end position="105"/>
    </location>
</feature>
<accession>A0AAV4SAU6</accession>
<name>A0AAV4SAU6_CAEEX</name>
<dbReference type="AlphaFoldDB" id="A0AAV4SAU6"/>
<feature type="compositionally biased region" description="Basic and acidic residues" evidence="3">
    <location>
        <begin position="112"/>
        <end position="131"/>
    </location>
</feature>
<protein>
    <submittedName>
        <fullName evidence="6">Metalloendopeptidase</fullName>
    </submittedName>
</protein>
<evidence type="ECO:0000313" key="6">
    <source>
        <dbReference type="EMBL" id="GIY31408.1"/>
    </source>
</evidence>
<dbReference type="GO" id="GO:0004222">
    <property type="term" value="F:metalloendopeptidase activity"/>
    <property type="evidence" value="ECO:0007669"/>
    <property type="project" value="InterPro"/>
</dbReference>
<evidence type="ECO:0000259" key="5">
    <source>
        <dbReference type="PROSITE" id="PS51864"/>
    </source>
</evidence>
<dbReference type="PANTHER" id="PTHR10127">
    <property type="entry name" value="DISCOIDIN, CUB, EGF, LAMININ , AND ZINC METALLOPROTEASE DOMAIN CONTAINING"/>
    <property type="match status" value="1"/>
</dbReference>
<dbReference type="Proteomes" id="UP001054945">
    <property type="component" value="Unassembled WGS sequence"/>
</dbReference>
<evidence type="ECO:0000256" key="3">
    <source>
        <dbReference type="SAM" id="MobiDB-lite"/>
    </source>
</evidence>
<feature type="region of interest" description="Disordered" evidence="3">
    <location>
        <begin position="112"/>
        <end position="173"/>
    </location>
</feature>
<reference evidence="6 7" key="1">
    <citation type="submission" date="2021-06" db="EMBL/GenBank/DDBJ databases">
        <title>Caerostris extrusa draft genome.</title>
        <authorList>
            <person name="Kono N."/>
            <person name="Arakawa K."/>
        </authorList>
    </citation>
    <scope>NUCLEOTIDE SEQUENCE [LARGE SCALE GENOMIC DNA]</scope>
</reference>
<evidence type="ECO:0000256" key="4">
    <source>
        <dbReference type="SAM" id="SignalP"/>
    </source>
</evidence>
<keyword evidence="7" id="KW-1185">Reference proteome</keyword>
<dbReference type="PROSITE" id="PS51864">
    <property type="entry name" value="ASTACIN"/>
    <property type="match status" value="1"/>
</dbReference>
<dbReference type="Gene3D" id="3.40.390.10">
    <property type="entry name" value="Collagenase (Catalytic Domain)"/>
    <property type="match status" value="1"/>
</dbReference>
<feature type="signal peptide" evidence="4">
    <location>
        <begin position="1"/>
        <end position="21"/>
    </location>
</feature>
<comment type="cofactor">
    <cofactor evidence="1">
        <name>Zn(2+)</name>
        <dbReference type="ChEBI" id="CHEBI:29105"/>
    </cofactor>
</comment>
<evidence type="ECO:0000313" key="7">
    <source>
        <dbReference type="Proteomes" id="UP001054945"/>
    </source>
</evidence>
<gene>
    <name evidence="6" type="primary">VMPA_35</name>
    <name evidence="6" type="ORF">CEXT_728881</name>
</gene>
<evidence type="ECO:0000256" key="1">
    <source>
        <dbReference type="ARBA" id="ARBA00001947"/>
    </source>
</evidence>
<dbReference type="InterPro" id="IPR001506">
    <property type="entry name" value="Peptidase_M12A"/>
</dbReference>
<sequence length="173" mass="19312">MKGFYAIALLAALVCCHNTFASNPMENEELFEGDIAGIDPYALTDRNAVVDEAEIWPNGTVFYEIGYKLRKVKDIIQEAFEEFENKTCIRFVPKTVSTKDYLKFTISEDAGRPWDARGESRRSRWPKDATTKCRPSTRSDTPSACGTSTAVRTETTTWRSSGATSSLVLSETS</sequence>
<feature type="chain" id="PRO_5043652152" evidence="4">
    <location>
        <begin position="22"/>
        <end position="173"/>
    </location>
</feature>
<comment type="caution">
    <text evidence="6">The sequence shown here is derived from an EMBL/GenBank/DDBJ whole genome shotgun (WGS) entry which is preliminary data.</text>
</comment>
<dbReference type="GO" id="GO:0006508">
    <property type="term" value="P:proteolysis"/>
    <property type="evidence" value="ECO:0007669"/>
    <property type="project" value="InterPro"/>
</dbReference>
<dbReference type="SUPFAM" id="SSF55486">
    <property type="entry name" value="Metalloproteases ('zincins'), catalytic domain"/>
    <property type="match status" value="1"/>
</dbReference>